<proteinExistence type="predicted"/>
<sequence>MKSSSEKKNVSPRKFDSEIIVDAQDRWIFRGNRIDQKEVLSYFRKNLKEDESGVYIDNRFGDLAENGYVRIQGYPIHLTACILSSETLYFLSESDESFPLELLDFALDENGCLFARIRDKKKIKFRLDRNCLSDLSPFLEETSEGVEIRFGETTVPIFESGESPEVPLPAAFHD</sequence>
<organism evidence="1 2">
    <name type="scientific">Leptospira gomenensis</name>
    <dbReference type="NCBI Taxonomy" id="2484974"/>
    <lineage>
        <taxon>Bacteria</taxon>
        <taxon>Pseudomonadati</taxon>
        <taxon>Spirochaetota</taxon>
        <taxon>Spirochaetia</taxon>
        <taxon>Leptospirales</taxon>
        <taxon>Leptospiraceae</taxon>
        <taxon>Leptospira</taxon>
    </lineage>
</organism>
<gene>
    <name evidence="1" type="ORF">EHQ17_15280</name>
</gene>
<keyword evidence="2" id="KW-1185">Reference proteome</keyword>
<dbReference type="RefSeq" id="WP_135590517.1">
    <property type="nucleotide sequence ID" value="NZ_RQEZ01000048.1"/>
</dbReference>
<accession>A0A5F1Z110</accession>
<evidence type="ECO:0000313" key="1">
    <source>
        <dbReference type="EMBL" id="TGK31073.1"/>
    </source>
</evidence>
<dbReference type="AlphaFoldDB" id="A0A5F1Z110"/>
<evidence type="ECO:0008006" key="3">
    <source>
        <dbReference type="Google" id="ProtNLM"/>
    </source>
</evidence>
<dbReference type="Proteomes" id="UP000298277">
    <property type="component" value="Unassembled WGS sequence"/>
</dbReference>
<dbReference type="OrthoDB" id="332930at2"/>
<protein>
    <recommendedName>
        <fullName evidence="3">DUF1285 domain-containing protein</fullName>
    </recommendedName>
</protein>
<comment type="caution">
    <text evidence="1">The sequence shown here is derived from an EMBL/GenBank/DDBJ whole genome shotgun (WGS) entry which is preliminary data.</text>
</comment>
<evidence type="ECO:0000313" key="2">
    <source>
        <dbReference type="Proteomes" id="UP000298277"/>
    </source>
</evidence>
<dbReference type="EMBL" id="RQFA01000066">
    <property type="protein sequence ID" value="TGK31073.1"/>
    <property type="molecule type" value="Genomic_DNA"/>
</dbReference>
<reference evidence="1" key="1">
    <citation type="journal article" date="2019" name="PLoS Negl. Trop. Dis.">
        <title>Revisiting the worldwide diversity of Leptospira species in the environment.</title>
        <authorList>
            <person name="Vincent A.T."/>
            <person name="Schiettekatte O."/>
            <person name="Bourhy P."/>
            <person name="Veyrier F.J."/>
            <person name="Picardeau M."/>
        </authorList>
    </citation>
    <scope>NUCLEOTIDE SEQUENCE [LARGE SCALE GENOMIC DNA]</scope>
    <source>
        <strain evidence="1">201800299</strain>
    </source>
</reference>
<name>A0A5F1Z110_9LEPT</name>